<dbReference type="OrthoDB" id="5348911at2"/>
<keyword evidence="5" id="KW-0808">Transferase</keyword>
<dbReference type="InterPro" id="IPR015168">
    <property type="entry name" value="SsuA/THI5"/>
</dbReference>
<dbReference type="PANTHER" id="PTHR31528:SF1">
    <property type="entry name" value="4-AMINO-5-HYDROXYMETHYL-2-METHYLPYRIMIDINE PHOSPHATE SYNTHASE THI11-RELATED"/>
    <property type="match status" value="1"/>
</dbReference>
<evidence type="ECO:0000256" key="4">
    <source>
        <dbReference type="ARBA" id="ARBA00011738"/>
    </source>
</evidence>
<dbReference type="GO" id="GO:0016740">
    <property type="term" value="F:transferase activity"/>
    <property type="evidence" value="ECO:0007669"/>
    <property type="project" value="UniProtKB-KW"/>
</dbReference>
<comment type="subunit">
    <text evidence="4">Homodimer.</text>
</comment>
<comment type="catalytic activity">
    <reaction evidence="11">
        <text>N(6)-(pyridoxal phosphate)-L-lysyl-[4-amino-5-hydroxymethyl-2-methylpyrimidine phosphate synthase] + L-histidyl-[4-amino-5-hydroxymethyl-2-methylpyrimidine phosphate synthase] + 2 Fe(3+) + 4 H2O = L-lysyl-[4-amino-5-hydroxymethyl-2-methylpyrimidine phosphate synthase] + (2S)-2-amino-5-hydroxy-4-oxopentanoyl-[4-amino-5-hydroxymethyl-2-methylpyrimidine phosphate synthase] + 4-amino-2-methyl-5-(phosphooxymethyl)pyrimidine + 3-oxopropanoate + 2 Fe(2+) + 2 H(+)</text>
        <dbReference type="Rhea" id="RHEA:65756"/>
        <dbReference type="Rhea" id="RHEA-COMP:16892"/>
        <dbReference type="Rhea" id="RHEA-COMP:16893"/>
        <dbReference type="Rhea" id="RHEA-COMP:16894"/>
        <dbReference type="Rhea" id="RHEA-COMP:16895"/>
        <dbReference type="ChEBI" id="CHEBI:15377"/>
        <dbReference type="ChEBI" id="CHEBI:15378"/>
        <dbReference type="ChEBI" id="CHEBI:29033"/>
        <dbReference type="ChEBI" id="CHEBI:29034"/>
        <dbReference type="ChEBI" id="CHEBI:29969"/>
        <dbReference type="ChEBI" id="CHEBI:29979"/>
        <dbReference type="ChEBI" id="CHEBI:33190"/>
        <dbReference type="ChEBI" id="CHEBI:58354"/>
        <dbReference type="ChEBI" id="CHEBI:143915"/>
        <dbReference type="ChEBI" id="CHEBI:157692"/>
    </reaction>
    <physiologicalReaction direction="left-to-right" evidence="11">
        <dbReference type="Rhea" id="RHEA:65757"/>
    </physiologicalReaction>
</comment>
<evidence type="ECO:0000256" key="8">
    <source>
        <dbReference type="ARBA" id="ARBA00022977"/>
    </source>
</evidence>
<evidence type="ECO:0000256" key="5">
    <source>
        <dbReference type="ARBA" id="ARBA00022679"/>
    </source>
</evidence>
<proteinExistence type="inferred from homology"/>
<dbReference type="Pfam" id="PF09084">
    <property type="entry name" value="NMT1"/>
    <property type="match status" value="1"/>
</dbReference>
<keyword evidence="15" id="KW-1185">Reference proteome</keyword>
<evidence type="ECO:0000256" key="9">
    <source>
        <dbReference type="ARBA" id="ARBA00023004"/>
    </source>
</evidence>
<evidence type="ECO:0000256" key="6">
    <source>
        <dbReference type="ARBA" id="ARBA00022723"/>
    </source>
</evidence>
<dbReference type="InterPro" id="IPR006311">
    <property type="entry name" value="TAT_signal"/>
</dbReference>
<dbReference type="Proteomes" id="UP000309033">
    <property type="component" value="Unassembled WGS sequence"/>
</dbReference>
<evidence type="ECO:0000256" key="10">
    <source>
        <dbReference type="ARBA" id="ARBA00033171"/>
    </source>
</evidence>
<sequence>MGDPADLAGQFPARLRGHGPRRAEDTFSPLPAQELNGTKKTERHQEKDGLTVDQFSRRGFLRTTVALGGLSAAGLLTACSPSSGGGSADGGKVVRTQLSWLKTVTFAGFYIAEEQGYFKEEGLSAPLLAGGPNIPDAVSVVTAGGADVALVDFGALIKARESEADLVAIGAVFQESPGGFVSLASNPVRTAKDLVGKRIGLSPGAEVMVEAILKINKLPVRYERVPVGAGTTALTKGDCDVMACYVTAQPLALEQQGVRVVSVTQGQLGMPDYALVMAVKRADLAADRARFVGYLRAVIRGYRHNLKDPALGTKLAVEKYGKDLGLDPAAARRENEVQAALIRGAAGDRGLGSIDPDRLAGPVYAGLRARGVSTLPPVSSVLDTSLAKEALVG</sequence>
<evidence type="ECO:0000256" key="12">
    <source>
        <dbReference type="SAM" id="MobiDB-lite"/>
    </source>
</evidence>
<dbReference type="PROSITE" id="PS51318">
    <property type="entry name" value="TAT"/>
    <property type="match status" value="1"/>
</dbReference>
<comment type="function">
    <text evidence="1">Responsible for the formation of the pyrimidine heterocycle in the thiamine biosynthesis pathway. Catalyzes the formation of hydroxymethylpyrimidine phosphate (HMP-P) from histidine and pyridoxal phosphate (PLP). The protein uses PLP and the active site histidine to form HMP-P, generating an inactive enzyme. The enzyme can only undergo a single turnover, which suggests it is a suicide enzyme.</text>
</comment>
<dbReference type="GO" id="GO:0009228">
    <property type="term" value="P:thiamine biosynthetic process"/>
    <property type="evidence" value="ECO:0007669"/>
    <property type="project" value="UniProtKB-KW"/>
</dbReference>
<name>A0A5R8YZF0_9ACTN</name>
<organism evidence="14 15">
    <name type="scientific">Microbispora triticiradicis</name>
    <dbReference type="NCBI Taxonomy" id="2200763"/>
    <lineage>
        <taxon>Bacteria</taxon>
        <taxon>Bacillati</taxon>
        <taxon>Actinomycetota</taxon>
        <taxon>Actinomycetes</taxon>
        <taxon>Streptosporangiales</taxon>
        <taxon>Streptosporangiaceae</taxon>
        <taxon>Microbispora</taxon>
    </lineage>
</organism>
<keyword evidence="9" id="KW-0408">Iron</keyword>
<dbReference type="SUPFAM" id="SSF53850">
    <property type="entry name" value="Periplasmic binding protein-like II"/>
    <property type="match status" value="1"/>
</dbReference>
<comment type="pathway">
    <text evidence="2">Cofactor biosynthesis; thiamine diphosphate biosynthesis.</text>
</comment>
<feature type="domain" description="SsuA/THI5-like" evidence="13">
    <location>
        <begin position="105"/>
        <end position="310"/>
    </location>
</feature>
<reference evidence="14" key="1">
    <citation type="submission" date="2019-05" db="EMBL/GenBank/DDBJ databases">
        <title>Isolation, diversity and antifungal activity of Actinobacteria from wheat.</title>
        <authorList>
            <person name="Yu B."/>
        </authorList>
    </citation>
    <scope>NUCLEOTIDE SEQUENCE [LARGE SCALE GENOMIC DNA]</scope>
    <source>
        <strain evidence="14">NEAU-HEGS1-5</strain>
    </source>
</reference>
<evidence type="ECO:0000259" key="13">
    <source>
        <dbReference type="Pfam" id="PF09084"/>
    </source>
</evidence>
<keyword evidence="8" id="KW-0784">Thiamine biosynthesis</keyword>
<dbReference type="Gene3D" id="3.40.190.10">
    <property type="entry name" value="Periplasmic binding protein-like II"/>
    <property type="match status" value="2"/>
</dbReference>
<keyword evidence="7" id="KW-0663">Pyridoxal phosphate</keyword>
<dbReference type="AlphaFoldDB" id="A0A5R8YZF0"/>
<keyword evidence="6" id="KW-0479">Metal-binding</keyword>
<feature type="region of interest" description="Disordered" evidence="12">
    <location>
        <begin position="1"/>
        <end position="48"/>
    </location>
</feature>
<evidence type="ECO:0000313" key="14">
    <source>
        <dbReference type="EMBL" id="TLP58644.1"/>
    </source>
</evidence>
<dbReference type="PANTHER" id="PTHR31528">
    <property type="entry name" value="4-AMINO-5-HYDROXYMETHYL-2-METHYLPYRIMIDINE PHOSPHATE SYNTHASE THI11-RELATED"/>
    <property type="match status" value="1"/>
</dbReference>
<evidence type="ECO:0000256" key="1">
    <source>
        <dbReference type="ARBA" id="ARBA00003469"/>
    </source>
</evidence>
<dbReference type="EMBL" id="VANP01000006">
    <property type="protein sequence ID" value="TLP58644.1"/>
    <property type="molecule type" value="Genomic_DNA"/>
</dbReference>
<comment type="similarity">
    <text evidence="3">Belongs to the NMT1/THI5 family.</text>
</comment>
<accession>A0A5R8YZF0</accession>
<comment type="caution">
    <text evidence="14">The sequence shown here is derived from an EMBL/GenBank/DDBJ whole genome shotgun (WGS) entry which is preliminary data.</text>
</comment>
<dbReference type="GO" id="GO:0046872">
    <property type="term" value="F:metal ion binding"/>
    <property type="evidence" value="ECO:0007669"/>
    <property type="project" value="UniProtKB-KW"/>
</dbReference>
<gene>
    <name evidence="14" type="ORF">FED44_17430</name>
</gene>
<evidence type="ECO:0000313" key="15">
    <source>
        <dbReference type="Proteomes" id="UP000309033"/>
    </source>
</evidence>
<feature type="compositionally biased region" description="Basic and acidic residues" evidence="12">
    <location>
        <begin position="37"/>
        <end position="48"/>
    </location>
</feature>
<evidence type="ECO:0000256" key="2">
    <source>
        <dbReference type="ARBA" id="ARBA00004948"/>
    </source>
</evidence>
<evidence type="ECO:0000256" key="7">
    <source>
        <dbReference type="ARBA" id="ARBA00022898"/>
    </source>
</evidence>
<dbReference type="InterPro" id="IPR027939">
    <property type="entry name" value="NMT1/THI5"/>
</dbReference>
<protein>
    <recommendedName>
        <fullName evidence="10">Thiamine pyrimidine synthase</fullName>
    </recommendedName>
</protein>
<evidence type="ECO:0000256" key="3">
    <source>
        <dbReference type="ARBA" id="ARBA00009406"/>
    </source>
</evidence>
<evidence type="ECO:0000256" key="11">
    <source>
        <dbReference type="ARBA" id="ARBA00048179"/>
    </source>
</evidence>